<gene>
    <name evidence="15" type="ORF">DNG_09151</name>
</gene>
<evidence type="ECO:0000256" key="7">
    <source>
        <dbReference type="ARBA" id="ARBA00023295"/>
    </source>
</evidence>
<dbReference type="PROSITE" id="PS00820">
    <property type="entry name" value="GLUCOAMYLASE"/>
    <property type="match status" value="1"/>
</dbReference>
<dbReference type="InterPro" id="IPR012341">
    <property type="entry name" value="6hp_glycosidase-like_sf"/>
</dbReference>
<evidence type="ECO:0000256" key="11">
    <source>
        <dbReference type="PIRSR" id="PIRSR001031-2"/>
    </source>
</evidence>
<dbReference type="Proteomes" id="UP001187682">
    <property type="component" value="Unassembled WGS sequence"/>
</dbReference>
<dbReference type="InterPro" id="IPR013784">
    <property type="entry name" value="Carb-bd-like_fold"/>
</dbReference>
<evidence type="ECO:0000256" key="6">
    <source>
        <dbReference type="ARBA" id="ARBA00023277"/>
    </source>
</evidence>
<keyword evidence="8 9" id="KW-0624">Polysaccharide degradation</keyword>
<keyword evidence="16" id="KW-1185">Reference proteome</keyword>
<dbReference type="SMART" id="SM01065">
    <property type="entry name" value="CBM_2"/>
    <property type="match status" value="1"/>
</dbReference>
<evidence type="ECO:0000313" key="15">
    <source>
        <dbReference type="EMBL" id="SPO06461.1"/>
    </source>
</evidence>
<dbReference type="Pfam" id="PF00723">
    <property type="entry name" value="Glyco_hydro_15"/>
    <property type="match status" value="1"/>
</dbReference>
<comment type="similarity">
    <text evidence="2 9">Belongs to the glycosyl hydrolase 15 family.</text>
</comment>
<dbReference type="FunFam" id="1.50.10.10:FF:000018">
    <property type="entry name" value="Glucoamylase"/>
    <property type="match status" value="1"/>
</dbReference>
<keyword evidence="4 9" id="KW-0378">Hydrolase</keyword>
<feature type="region of interest" description="Disordered" evidence="12">
    <location>
        <begin position="599"/>
        <end position="621"/>
    </location>
</feature>
<keyword evidence="7 9" id="KW-0326">Glycosidase</keyword>
<name>A0AAE8N548_9PEZI</name>
<feature type="signal peptide" evidence="13">
    <location>
        <begin position="1"/>
        <end position="18"/>
    </location>
</feature>
<dbReference type="InterPro" id="IPR008928">
    <property type="entry name" value="6-hairpin_glycosidase_sf"/>
</dbReference>
<dbReference type="EC" id="3.2.1.3" evidence="9"/>
<feature type="domain" description="CBM20" evidence="14">
    <location>
        <begin position="514"/>
        <end position="621"/>
    </location>
</feature>
<dbReference type="SUPFAM" id="SSF48208">
    <property type="entry name" value="Six-hairpin glycosidases"/>
    <property type="match status" value="1"/>
</dbReference>
<dbReference type="Gene3D" id="2.60.40.10">
    <property type="entry name" value="Immunoglobulins"/>
    <property type="match status" value="1"/>
</dbReference>
<dbReference type="InterPro" id="IPR013783">
    <property type="entry name" value="Ig-like_fold"/>
</dbReference>
<dbReference type="GO" id="GO:0000324">
    <property type="term" value="C:fungal-type vacuole"/>
    <property type="evidence" value="ECO:0007669"/>
    <property type="project" value="TreeGrafter"/>
</dbReference>
<protein>
    <recommendedName>
        <fullName evidence="9">Glucoamylase</fullName>
        <ecNumber evidence="9">3.2.1.3</ecNumber>
    </recommendedName>
    <alternativeName>
        <fullName evidence="9">1,4-alpha-D-glucan glucohydrolase</fullName>
    </alternativeName>
    <alternativeName>
        <fullName evidence="9">Glucan 1,4-alpha-glucosidase</fullName>
    </alternativeName>
</protein>
<keyword evidence="5" id="KW-0325">Glycoprotein</keyword>
<dbReference type="InterPro" id="IPR008291">
    <property type="entry name" value="Glucoamylase_SBD"/>
</dbReference>
<evidence type="ECO:0000256" key="9">
    <source>
        <dbReference type="PIRNR" id="PIRNR001031"/>
    </source>
</evidence>
<evidence type="ECO:0000256" key="12">
    <source>
        <dbReference type="SAM" id="MobiDB-lite"/>
    </source>
</evidence>
<evidence type="ECO:0000256" key="8">
    <source>
        <dbReference type="ARBA" id="ARBA00023326"/>
    </source>
</evidence>
<feature type="compositionally biased region" description="Polar residues" evidence="12">
    <location>
        <begin position="608"/>
        <end position="621"/>
    </location>
</feature>
<feature type="binding site" evidence="11">
    <location>
        <position position="145"/>
    </location>
    <ligand>
        <name>substrate</name>
    </ligand>
</feature>
<dbReference type="PANTHER" id="PTHR31616:SF12">
    <property type="entry name" value="GLUCOAMYLASE"/>
    <property type="match status" value="1"/>
</dbReference>
<dbReference type="EMBL" id="ONZQ02000015">
    <property type="protein sequence ID" value="SPO06461.1"/>
    <property type="molecule type" value="Genomic_DNA"/>
</dbReference>
<dbReference type="GO" id="GO:0004339">
    <property type="term" value="F:glucan 1,4-alpha-glucosidase activity"/>
    <property type="evidence" value="ECO:0007669"/>
    <property type="project" value="UniProtKB-EC"/>
</dbReference>
<evidence type="ECO:0000256" key="3">
    <source>
        <dbReference type="ARBA" id="ARBA00022729"/>
    </source>
</evidence>
<evidence type="ECO:0000256" key="1">
    <source>
        <dbReference type="ARBA" id="ARBA00001863"/>
    </source>
</evidence>
<evidence type="ECO:0000256" key="10">
    <source>
        <dbReference type="PIRSR" id="PIRSR001031-1"/>
    </source>
</evidence>
<dbReference type="GO" id="GO:0000272">
    <property type="term" value="P:polysaccharide catabolic process"/>
    <property type="evidence" value="ECO:0007669"/>
    <property type="project" value="UniProtKB-KW"/>
</dbReference>
<dbReference type="InterPro" id="IPR000165">
    <property type="entry name" value="Glucoamylase"/>
</dbReference>
<evidence type="ECO:0000256" key="13">
    <source>
        <dbReference type="SAM" id="SignalP"/>
    </source>
</evidence>
<accession>A0AAE8N548</accession>
<dbReference type="PRINTS" id="PR00736">
    <property type="entry name" value="GLHYDRLASE15"/>
</dbReference>
<feature type="active site" description="Proton acceptor" evidence="10">
    <location>
        <position position="201"/>
    </location>
</feature>
<evidence type="ECO:0000259" key="14">
    <source>
        <dbReference type="PROSITE" id="PS51166"/>
    </source>
</evidence>
<dbReference type="InterPro" id="IPR011613">
    <property type="entry name" value="GH15-like"/>
</dbReference>
<dbReference type="GO" id="GO:2001070">
    <property type="term" value="F:starch binding"/>
    <property type="evidence" value="ECO:0007669"/>
    <property type="project" value="InterPro"/>
</dbReference>
<evidence type="ECO:0000256" key="4">
    <source>
        <dbReference type="ARBA" id="ARBA00022801"/>
    </source>
</evidence>
<organism evidence="15 16">
    <name type="scientific">Cephalotrichum gorgonifer</name>
    <dbReference type="NCBI Taxonomy" id="2041049"/>
    <lineage>
        <taxon>Eukaryota</taxon>
        <taxon>Fungi</taxon>
        <taxon>Dikarya</taxon>
        <taxon>Ascomycota</taxon>
        <taxon>Pezizomycotina</taxon>
        <taxon>Sordariomycetes</taxon>
        <taxon>Hypocreomycetidae</taxon>
        <taxon>Microascales</taxon>
        <taxon>Microascaceae</taxon>
        <taxon>Cephalotrichum</taxon>
    </lineage>
</organism>
<dbReference type="PIRSF" id="PIRSF001031">
    <property type="entry name" value="Glu-a-glcsd_SBD"/>
    <property type="match status" value="1"/>
</dbReference>
<dbReference type="SUPFAM" id="SSF49452">
    <property type="entry name" value="Starch-binding domain-like"/>
    <property type="match status" value="1"/>
</dbReference>
<keyword evidence="6 9" id="KW-0119">Carbohydrate metabolism</keyword>
<evidence type="ECO:0000313" key="16">
    <source>
        <dbReference type="Proteomes" id="UP001187682"/>
    </source>
</evidence>
<dbReference type="PROSITE" id="PS51166">
    <property type="entry name" value="CBM20"/>
    <property type="match status" value="1"/>
</dbReference>
<dbReference type="Gene3D" id="1.50.10.10">
    <property type="match status" value="1"/>
</dbReference>
<comment type="caution">
    <text evidence="15">The sequence shown here is derived from an EMBL/GenBank/DDBJ whole genome shotgun (WGS) entry which is preliminary data.</text>
</comment>
<keyword evidence="3 13" id="KW-0732">Signal</keyword>
<feature type="active site" description="Proton donor" evidence="10">
    <location>
        <position position="204"/>
    </location>
</feature>
<comment type="catalytic activity">
    <reaction evidence="1 9">
        <text>Hydrolysis of terminal (1-&gt;4)-linked alpha-D-glucose residues successively from non-reducing ends of the chains with release of beta-D-glucose.</text>
        <dbReference type="EC" id="3.2.1.3"/>
    </reaction>
</comment>
<dbReference type="Pfam" id="PF00686">
    <property type="entry name" value="CBM_20"/>
    <property type="match status" value="1"/>
</dbReference>
<dbReference type="InterPro" id="IPR046966">
    <property type="entry name" value="Glucoamylase_active_site"/>
</dbReference>
<sequence>MRATTAVAFFLGALQATAIPTGLTSVDDYIEAESAIALEQLLCNIGADGCNAAGAAAGYVIASPSTADPDYFFTWTRDSALVFKTLTEYFASHDYDPALQKKIEEYIISQAKLQAVSNPSGGLLDGSGLGEAKFHADATQFTGAWGRPQHDGPPLRAIAGMSYAKWLIANGYPATAQEIVWPVVRNDLAYTAQYWNETGFDLWEEVKGASFFTTIAQYRALVEGSEVAAALKTTCKACDEIAPQILCFLQSYWNEDGYIVSNIETNVDRTGKDGNSILGSIHSYDPRLGCDAHTFQPCSDKALANHKAVVDTFREWPINAAAPAGTAVGVGRYIEDIYYEGNPWYLITLASAEQLYDALNVWEAQGSLTVTPTSLPFFTDLVEGVKVQEYKAGTADYEAITSAVGTYADGFVNVVSTYMQSNGSLAEQFDKATGKPLSARDLTWSYASFLTAAAARNNVRSPDFGWLAKKPKVPCHCKATTANGAYVEATKTTFPPSQTPGGDETITSSIPEPTSTVCLSRVTFNVLIETVWGDSIVVVGDIEELGNGDISQAKPLSADNYTAENPLWSFKVAVPAGASFKYHFVKVKEDGTIIEEAGPEREYEASDECNSTGETGGAWQN</sequence>
<dbReference type="AlphaFoldDB" id="A0AAE8N548"/>
<dbReference type="PANTHER" id="PTHR31616">
    <property type="entry name" value="TREHALASE"/>
    <property type="match status" value="1"/>
</dbReference>
<reference evidence="15" key="1">
    <citation type="submission" date="2018-03" db="EMBL/GenBank/DDBJ databases">
        <authorList>
            <person name="Guldener U."/>
        </authorList>
    </citation>
    <scope>NUCLEOTIDE SEQUENCE</scope>
</reference>
<evidence type="ECO:0000256" key="5">
    <source>
        <dbReference type="ARBA" id="ARBA00023180"/>
    </source>
</evidence>
<feature type="chain" id="PRO_5042014420" description="Glucoamylase" evidence="13">
    <location>
        <begin position="19"/>
        <end position="621"/>
    </location>
</feature>
<evidence type="ECO:0000256" key="2">
    <source>
        <dbReference type="ARBA" id="ARBA00006188"/>
    </source>
</evidence>
<dbReference type="InterPro" id="IPR002044">
    <property type="entry name" value="CBM20"/>
</dbReference>
<proteinExistence type="inferred from homology"/>